<organism evidence="1 2">
    <name type="scientific">Bifidobacterium olomucense</name>
    <dbReference type="NCBI Taxonomy" id="2675324"/>
    <lineage>
        <taxon>Bacteria</taxon>
        <taxon>Bacillati</taxon>
        <taxon>Actinomycetota</taxon>
        <taxon>Actinomycetes</taxon>
        <taxon>Bifidobacteriales</taxon>
        <taxon>Bifidobacteriaceae</taxon>
        <taxon>Bifidobacterium</taxon>
    </lineage>
</organism>
<evidence type="ECO:0000313" key="2">
    <source>
        <dbReference type="Proteomes" id="UP000543419"/>
    </source>
</evidence>
<accession>A0A7Y0HXI0</accession>
<proteinExistence type="predicted"/>
<comment type="caution">
    <text evidence="1">The sequence shown here is derived from an EMBL/GenBank/DDBJ whole genome shotgun (WGS) entry which is preliminary data.</text>
</comment>
<dbReference type="AlphaFoldDB" id="A0A7Y0HXI0"/>
<dbReference type="EMBL" id="JAAIIG010000003">
    <property type="protein sequence ID" value="NMM98029.1"/>
    <property type="molecule type" value="Genomic_DNA"/>
</dbReference>
<protein>
    <submittedName>
        <fullName evidence="1">Uncharacterized protein</fullName>
    </submittedName>
</protein>
<evidence type="ECO:0000313" key="1">
    <source>
        <dbReference type="EMBL" id="NMM98029.1"/>
    </source>
</evidence>
<name>A0A7Y0HXI0_9BIFI</name>
<sequence length="43" mass="4792">MRWNGALKTSVGKVVSGDVKDVAIFDTKKTKKNGKEKRDNGRK</sequence>
<reference evidence="1 2" key="1">
    <citation type="submission" date="2020-02" db="EMBL/GenBank/DDBJ databases">
        <title>Characterization of phylogenetic diversity of novel bifidobacterial species isolated in Czech ZOOs.</title>
        <authorList>
            <person name="Lugli G.A."/>
            <person name="Vera N.B."/>
            <person name="Ventura M."/>
        </authorList>
    </citation>
    <scope>NUCLEOTIDE SEQUENCE [LARGE SCALE GENOMIC DNA]</scope>
    <source>
        <strain evidence="1 2">DSM 109959</strain>
    </source>
</reference>
<gene>
    <name evidence="1" type="ORF">G1C97_0978</name>
</gene>
<dbReference type="Proteomes" id="UP000543419">
    <property type="component" value="Unassembled WGS sequence"/>
</dbReference>
<keyword evidence="2" id="KW-1185">Reference proteome</keyword>